<feature type="non-terminal residue" evidence="2">
    <location>
        <position position="121"/>
    </location>
</feature>
<proteinExistence type="predicted"/>
<dbReference type="EMBL" id="DS732662">
    <property type="protein sequence ID" value="EEC07063.1"/>
    <property type="molecule type" value="Genomic_DNA"/>
</dbReference>
<reference evidence="2" key="1">
    <citation type="submission" date="2008-03" db="EMBL/GenBank/DDBJ databases">
        <title>Annotation of Ixodes scapularis.</title>
        <authorList>
            <consortium name="Ixodes scapularis Genome Project Consortium"/>
            <person name="Caler E."/>
            <person name="Hannick L.I."/>
            <person name="Bidwell S."/>
            <person name="Joardar V."/>
            <person name="Thiagarajan M."/>
            <person name="Amedeo P."/>
            <person name="Galinsky K.J."/>
            <person name="Schobel S."/>
            <person name="Inman J."/>
            <person name="Hostetler J."/>
            <person name="Miller J."/>
            <person name="Hammond M."/>
            <person name="Megy K."/>
            <person name="Lawson D."/>
            <person name="Kodira C."/>
            <person name="Sutton G."/>
            <person name="Meyer J."/>
            <person name="Hill C.A."/>
            <person name="Birren B."/>
            <person name="Nene V."/>
            <person name="Collins F."/>
            <person name="Alarcon-Chaidez F."/>
            <person name="Wikel S."/>
            <person name="Strausberg R."/>
        </authorList>
    </citation>
    <scope>NUCLEOTIDE SEQUENCE [LARGE SCALE GENOMIC DNA]</scope>
    <source>
        <strain evidence="2">Wikel colony</strain>
    </source>
</reference>
<dbReference type="AlphaFoldDB" id="B7PKE1"/>
<evidence type="ECO:0000313" key="2">
    <source>
        <dbReference type="EMBL" id="EEC07063.1"/>
    </source>
</evidence>
<accession>B7PKE1</accession>
<feature type="non-terminal residue" evidence="2">
    <location>
        <position position="1"/>
    </location>
</feature>
<dbReference type="VEuPathDB" id="VectorBase:ISCW006229"/>
<name>B7PKE1_IXOSC</name>
<gene>
    <name evidence="2" type="ORF">IscW_ISCW006229</name>
</gene>
<protein>
    <submittedName>
        <fullName evidence="2">Uncharacterized protein</fullName>
    </submittedName>
</protein>
<dbReference type="HOGENOM" id="CLU_2055541_0_0_1"/>
<evidence type="ECO:0000256" key="1">
    <source>
        <dbReference type="SAM" id="MobiDB-lite"/>
    </source>
</evidence>
<feature type="region of interest" description="Disordered" evidence="1">
    <location>
        <begin position="1"/>
        <end position="89"/>
    </location>
</feature>
<organism>
    <name type="scientific">Ixodes scapularis</name>
    <name type="common">Black-legged tick</name>
    <name type="synonym">Deer tick</name>
    <dbReference type="NCBI Taxonomy" id="6945"/>
    <lineage>
        <taxon>Eukaryota</taxon>
        <taxon>Metazoa</taxon>
        <taxon>Ecdysozoa</taxon>
        <taxon>Arthropoda</taxon>
        <taxon>Chelicerata</taxon>
        <taxon>Arachnida</taxon>
        <taxon>Acari</taxon>
        <taxon>Parasitiformes</taxon>
        <taxon>Ixodida</taxon>
        <taxon>Ixodoidea</taxon>
        <taxon>Ixodidae</taxon>
        <taxon>Ixodinae</taxon>
        <taxon>Ixodes</taxon>
    </lineage>
</organism>
<dbReference type="PaxDb" id="6945-B7PKE1"/>
<sequence>QLGPARSSRQGPLATGIAKIDRYLSPPVAAPPPSARANFPPHHQSRNGTLAALPPYESTTPKQSRETSCDRQYPSPFIARSPPLSRPSYSVGACLGGPPSLLPPLTSLSPLQLSLFKENVT</sequence>